<feature type="domain" description="HTH lysR-type" evidence="5">
    <location>
        <begin position="1"/>
        <end position="58"/>
    </location>
</feature>
<dbReference type="Gene3D" id="3.40.190.10">
    <property type="entry name" value="Periplasmic binding protein-like II"/>
    <property type="match status" value="2"/>
</dbReference>
<dbReference type="PROSITE" id="PS50931">
    <property type="entry name" value="HTH_LYSR"/>
    <property type="match status" value="1"/>
</dbReference>
<dbReference type="Gene3D" id="1.10.10.10">
    <property type="entry name" value="Winged helix-like DNA-binding domain superfamily/Winged helix DNA-binding domain"/>
    <property type="match status" value="1"/>
</dbReference>
<dbReference type="InterPro" id="IPR005119">
    <property type="entry name" value="LysR_subst-bd"/>
</dbReference>
<proteinExistence type="inferred from homology"/>
<evidence type="ECO:0000259" key="5">
    <source>
        <dbReference type="PROSITE" id="PS50931"/>
    </source>
</evidence>
<dbReference type="SUPFAM" id="SSF53850">
    <property type="entry name" value="Periplasmic binding protein-like II"/>
    <property type="match status" value="1"/>
</dbReference>
<sequence>MIDPRLRILQMVAEHGTVTAAAQALNYTPSAVSYQLRQLASDVGTELLVHQGRGVRLTDAARILLRHAERLQEQWELARAELATAGSEPVGRITLCGFSSAASTLLPPAAAALRDAHPQVAVRIVEAAPDRCFDLLLSQEADLALLVVTADSPPLTDGRFDQQPLLDEPLDLVVRQGHPLARKRRVTLADAAREEWIVGNPGTTYHRLVLAACMGAGFTPHIAHHSDAWDTGTALVAHGFGVFLVPRLARLHEDRRVVRLRLYGEPAPARRIMAVTRPGGRGVPTLAHAVHTVTETAGRLLPAP</sequence>
<name>A0ABT6RVF1_9ACTN</name>
<dbReference type="InterPro" id="IPR036390">
    <property type="entry name" value="WH_DNA-bd_sf"/>
</dbReference>
<dbReference type="CDD" id="cd08423">
    <property type="entry name" value="PBP2_LTTR_like_6"/>
    <property type="match status" value="1"/>
</dbReference>
<dbReference type="Pfam" id="PF00126">
    <property type="entry name" value="HTH_1"/>
    <property type="match status" value="1"/>
</dbReference>
<evidence type="ECO:0000256" key="3">
    <source>
        <dbReference type="ARBA" id="ARBA00023125"/>
    </source>
</evidence>
<comment type="similarity">
    <text evidence="1">Belongs to the LysR transcriptional regulatory family.</text>
</comment>
<keyword evidence="4" id="KW-0804">Transcription</keyword>
<dbReference type="InterPro" id="IPR036388">
    <property type="entry name" value="WH-like_DNA-bd_sf"/>
</dbReference>
<evidence type="ECO:0000256" key="1">
    <source>
        <dbReference type="ARBA" id="ARBA00009437"/>
    </source>
</evidence>
<reference evidence="6 7" key="1">
    <citation type="submission" date="2023-05" db="EMBL/GenBank/DDBJ databases">
        <title>Draft genome sequence of Streptomyces sp. B-S-A8 isolated from a cave soil in Thailand.</title>
        <authorList>
            <person name="Chamroensaksri N."/>
            <person name="Muangham S."/>
        </authorList>
    </citation>
    <scope>NUCLEOTIDE SEQUENCE [LARGE SCALE GENOMIC DNA]</scope>
    <source>
        <strain evidence="6 7">B-S-A8</strain>
    </source>
</reference>
<dbReference type="PANTHER" id="PTHR30346:SF29">
    <property type="entry name" value="LYSR SUBSTRATE-BINDING"/>
    <property type="match status" value="1"/>
</dbReference>
<evidence type="ECO:0000256" key="2">
    <source>
        <dbReference type="ARBA" id="ARBA00023015"/>
    </source>
</evidence>
<keyword evidence="3" id="KW-0238">DNA-binding</keyword>
<evidence type="ECO:0000313" key="6">
    <source>
        <dbReference type="EMBL" id="MDI3388431.1"/>
    </source>
</evidence>
<dbReference type="Proteomes" id="UP001224661">
    <property type="component" value="Unassembled WGS sequence"/>
</dbReference>
<dbReference type="InterPro" id="IPR000847">
    <property type="entry name" value="LysR_HTH_N"/>
</dbReference>
<dbReference type="SUPFAM" id="SSF46785">
    <property type="entry name" value="Winged helix' DNA-binding domain"/>
    <property type="match status" value="1"/>
</dbReference>
<dbReference type="Pfam" id="PF03466">
    <property type="entry name" value="LysR_substrate"/>
    <property type="match status" value="1"/>
</dbReference>
<protein>
    <submittedName>
        <fullName evidence="6">LysR family transcriptional regulator</fullName>
    </submittedName>
</protein>
<comment type="caution">
    <text evidence="6">The sequence shown here is derived from an EMBL/GenBank/DDBJ whole genome shotgun (WGS) entry which is preliminary data.</text>
</comment>
<evidence type="ECO:0000313" key="7">
    <source>
        <dbReference type="Proteomes" id="UP001224661"/>
    </source>
</evidence>
<organism evidence="6 7">
    <name type="scientific">Streptomyces solicavernae</name>
    <dbReference type="NCBI Taxonomy" id="3043614"/>
    <lineage>
        <taxon>Bacteria</taxon>
        <taxon>Bacillati</taxon>
        <taxon>Actinomycetota</taxon>
        <taxon>Actinomycetes</taxon>
        <taxon>Kitasatosporales</taxon>
        <taxon>Streptomycetaceae</taxon>
        <taxon>Streptomyces</taxon>
    </lineage>
</organism>
<accession>A0ABT6RVF1</accession>
<keyword evidence="2" id="KW-0805">Transcription regulation</keyword>
<dbReference type="RefSeq" id="WP_282514886.1">
    <property type="nucleotide sequence ID" value="NZ_JASCIR010000017.1"/>
</dbReference>
<gene>
    <name evidence="6" type="ORF">QIS99_19800</name>
</gene>
<evidence type="ECO:0000256" key="4">
    <source>
        <dbReference type="ARBA" id="ARBA00023163"/>
    </source>
</evidence>
<dbReference type="PANTHER" id="PTHR30346">
    <property type="entry name" value="TRANSCRIPTIONAL DUAL REGULATOR HCAR-RELATED"/>
    <property type="match status" value="1"/>
</dbReference>
<keyword evidence="7" id="KW-1185">Reference proteome</keyword>
<dbReference type="EMBL" id="JASCIR010000017">
    <property type="protein sequence ID" value="MDI3388431.1"/>
    <property type="molecule type" value="Genomic_DNA"/>
</dbReference>